<name>A0A5E7VF85_PSEFL</name>
<keyword evidence="1" id="KW-1133">Transmembrane helix</keyword>
<sequence length="316" mass="35613">MEPISKEHDFLAVLQQVVSHGVITLLAMAIAFATPGAARYILYVWWPRVELNANLLLATEIAMASTLMVLFYLCKRAWDNRHRLTSAKMASLLFTRHPRKGWLSSLQERSLVRSLPAARDASILSLTGYETLTAPDSLLKGVFATAYEIRVMLLNPLSEAACRRVDSLPEEITTLTFQEELAASIAFLNECRRSGKKVSLKFYDHDPFWKVVVLDDLAWVQHCHSGREMKDQPEYVFGLQYAEPSQGLFVPFYTFFLHKWNEAGHWEYDFDAAELVRRDANTGSETERAPLGLSIYDPASPPLAAARTFSSASGYA</sequence>
<feature type="transmembrane region" description="Helical" evidence="1">
    <location>
        <begin position="53"/>
        <end position="74"/>
    </location>
</feature>
<gene>
    <name evidence="2" type="ORF">PS938_04998</name>
</gene>
<feature type="transmembrane region" description="Helical" evidence="1">
    <location>
        <begin position="12"/>
        <end position="33"/>
    </location>
</feature>
<dbReference type="AlphaFoldDB" id="A0A5E7VF85"/>
<evidence type="ECO:0008006" key="4">
    <source>
        <dbReference type="Google" id="ProtNLM"/>
    </source>
</evidence>
<dbReference type="EMBL" id="CABVJE010000025">
    <property type="protein sequence ID" value="VVQ21038.1"/>
    <property type="molecule type" value="Genomic_DNA"/>
</dbReference>
<accession>A0A5E7VF85</accession>
<evidence type="ECO:0000313" key="2">
    <source>
        <dbReference type="EMBL" id="VVQ21038.1"/>
    </source>
</evidence>
<dbReference type="RefSeq" id="WP_150673987.1">
    <property type="nucleotide sequence ID" value="NZ_CABVJE010000025.1"/>
</dbReference>
<protein>
    <recommendedName>
        <fullName evidence="4">Transmembrane protein</fullName>
    </recommendedName>
</protein>
<reference evidence="2 3" key="1">
    <citation type="submission" date="2019-09" db="EMBL/GenBank/DDBJ databases">
        <authorList>
            <person name="Chandra G."/>
            <person name="Truman W A."/>
        </authorList>
    </citation>
    <scope>NUCLEOTIDE SEQUENCE [LARGE SCALE GENOMIC DNA]</scope>
    <source>
        <strain evidence="2">PS938</strain>
    </source>
</reference>
<keyword evidence="1" id="KW-0472">Membrane</keyword>
<evidence type="ECO:0000256" key="1">
    <source>
        <dbReference type="SAM" id="Phobius"/>
    </source>
</evidence>
<keyword evidence="1" id="KW-0812">Transmembrane</keyword>
<dbReference type="OrthoDB" id="8560584at2"/>
<organism evidence="2 3">
    <name type="scientific">Pseudomonas fluorescens</name>
    <dbReference type="NCBI Taxonomy" id="294"/>
    <lineage>
        <taxon>Bacteria</taxon>
        <taxon>Pseudomonadati</taxon>
        <taxon>Pseudomonadota</taxon>
        <taxon>Gammaproteobacteria</taxon>
        <taxon>Pseudomonadales</taxon>
        <taxon>Pseudomonadaceae</taxon>
        <taxon>Pseudomonas</taxon>
    </lineage>
</organism>
<evidence type="ECO:0000313" key="3">
    <source>
        <dbReference type="Proteomes" id="UP000327191"/>
    </source>
</evidence>
<dbReference type="Proteomes" id="UP000327191">
    <property type="component" value="Unassembled WGS sequence"/>
</dbReference>
<proteinExistence type="predicted"/>